<evidence type="ECO:0000313" key="6">
    <source>
        <dbReference type="Proteomes" id="UP000218288"/>
    </source>
</evidence>
<dbReference type="SUPFAM" id="SSF52402">
    <property type="entry name" value="Adenine nucleotide alpha hydrolases-like"/>
    <property type="match status" value="1"/>
</dbReference>
<reference evidence="5 6" key="1">
    <citation type="journal article" date="2016" name="Genome Announc.">
        <title>Complete Genome Sequence of Methylobacterium populi P-1M, Isolated from Pink-Pigmented Household Biofilm.</title>
        <authorList>
            <person name="Morohoshi T."/>
            <person name="Ikeda T."/>
        </authorList>
    </citation>
    <scope>NUCLEOTIDE SEQUENCE [LARGE SCALE GENOMIC DNA]</scope>
    <source>
        <strain evidence="5 6">P-1M</strain>
    </source>
</reference>
<dbReference type="Proteomes" id="UP000218288">
    <property type="component" value="Chromosome"/>
</dbReference>
<protein>
    <recommendedName>
        <fullName evidence="2">asparagine synthase (glutamine-hydrolyzing)</fullName>
        <ecNumber evidence="2">6.3.5.4</ecNumber>
    </recommendedName>
</protein>
<feature type="domain" description="Asparagine synthetase" evidence="4">
    <location>
        <begin position="6"/>
        <end position="162"/>
    </location>
</feature>
<gene>
    <name evidence="5" type="ORF">MPPM_4168</name>
</gene>
<dbReference type="GO" id="GO:0004066">
    <property type="term" value="F:asparagine synthase (glutamine-hydrolyzing) activity"/>
    <property type="evidence" value="ECO:0007669"/>
    <property type="project" value="UniProtKB-EC"/>
</dbReference>
<dbReference type="RefSeq" id="WP_096486630.1">
    <property type="nucleotide sequence ID" value="NZ_AP014809.1"/>
</dbReference>
<organism evidence="5 6">
    <name type="scientific">Methylorubrum populi</name>
    <dbReference type="NCBI Taxonomy" id="223967"/>
    <lineage>
        <taxon>Bacteria</taxon>
        <taxon>Pseudomonadati</taxon>
        <taxon>Pseudomonadota</taxon>
        <taxon>Alphaproteobacteria</taxon>
        <taxon>Hyphomicrobiales</taxon>
        <taxon>Methylobacteriaceae</taxon>
        <taxon>Methylorubrum</taxon>
    </lineage>
</organism>
<dbReference type="GO" id="GO:0006529">
    <property type="term" value="P:asparagine biosynthetic process"/>
    <property type="evidence" value="ECO:0007669"/>
    <property type="project" value="InterPro"/>
</dbReference>
<dbReference type="PANTHER" id="PTHR43284">
    <property type="entry name" value="ASPARAGINE SYNTHETASE (GLUTAMINE-HYDROLYZING)"/>
    <property type="match status" value="1"/>
</dbReference>
<dbReference type="PANTHER" id="PTHR43284:SF1">
    <property type="entry name" value="ASPARAGINE SYNTHETASE"/>
    <property type="match status" value="1"/>
</dbReference>
<dbReference type="InterPro" id="IPR014729">
    <property type="entry name" value="Rossmann-like_a/b/a_fold"/>
</dbReference>
<dbReference type="InterPro" id="IPR051786">
    <property type="entry name" value="ASN_synthetase/amidase"/>
</dbReference>
<evidence type="ECO:0000256" key="1">
    <source>
        <dbReference type="ARBA" id="ARBA00005187"/>
    </source>
</evidence>
<comment type="catalytic activity">
    <reaction evidence="3">
        <text>L-aspartate + L-glutamine + ATP + H2O = L-asparagine + L-glutamate + AMP + diphosphate + H(+)</text>
        <dbReference type="Rhea" id="RHEA:12228"/>
        <dbReference type="ChEBI" id="CHEBI:15377"/>
        <dbReference type="ChEBI" id="CHEBI:15378"/>
        <dbReference type="ChEBI" id="CHEBI:29985"/>
        <dbReference type="ChEBI" id="CHEBI:29991"/>
        <dbReference type="ChEBI" id="CHEBI:30616"/>
        <dbReference type="ChEBI" id="CHEBI:33019"/>
        <dbReference type="ChEBI" id="CHEBI:58048"/>
        <dbReference type="ChEBI" id="CHEBI:58359"/>
        <dbReference type="ChEBI" id="CHEBI:456215"/>
        <dbReference type="EC" id="6.3.5.4"/>
    </reaction>
</comment>
<dbReference type="Pfam" id="PF00733">
    <property type="entry name" value="Asn_synthase"/>
    <property type="match status" value="1"/>
</dbReference>
<evidence type="ECO:0000256" key="2">
    <source>
        <dbReference type="ARBA" id="ARBA00012737"/>
    </source>
</evidence>
<evidence type="ECO:0000313" key="5">
    <source>
        <dbReference type="EMBL" id="BAU92773.1"/>
    </source>
</evidence>
<dbReference type="InterPro" id="IPR001962">
    <property type="entry name" value="Asn_synthase"/>
</dbReference>
<sequence length="183" mass="20685">MWERWARSRGKSTTLRQQDLDYRLYLPDDVLVKVDRASMAHSVEVRSPLLDVRLVEWAARLPRAALLDAHEGKLPLRALGRRLLPEAVERGAKRGFGVPLDAWFREPSGRALVRERLLDGRGMDLGHWDHRGVRRILDIHGAGTGRGFGVLLWRLLMLEAWTRQHAAPTRPVEARTASAPAAA</sequence>
<dbReference type="EMBL" id="AP014809">
    <property type="protein sequence ID" value="BAU92773.1"/>
    <property type="molecule type" value="Genomic_DNA"/>
</dbReference>
<dbReference type="OrthoDB" id="9763290at2"/>
<accession>A0A160PJP0</accession>
<dbReference type="EC" id="6.3.5.4" evidence="2"/>
<comment type="pathway">
    <text evidence="1">Amino-acid biosynthesis; L-asparagine biosynthesis; L-asparagine from L-aspartate (L-Gln route): step 1/1.</text>
</comment>
<proteinExistence type="predicted"/>
<dbReference type="Gene3D" id="3.40.50.620">
    <property type="entry name" value="HUPs"/>
    <property type="match status" value="1"/>
</dbReference>
<dbReference type="GO" id="GO:0005829">
    <property type="term" value="C:cytosol"/>
    <property type="evidence" value="ECO:0007669"/>
    <property type="project" value="TreeGrafter"/>
</dbReference>
<name>A0A160PJP0_9HYPH</name>
<evidence type="ECO:0000259" key="4">
    <source>
        <dbReference type="Pfam" id="PF00733"/>
    </source>
</evidence>
<evidence type="ECO:0000256" key="3">
    <source>
        <dbReference type="ARBA" id="ARBA00048741"/>
    </source>
</evidence>
<dbReference type="AlphaFoldDB" id="A0A160PJP0"/>